<feature type="domain" description="DUF4283" evidence="2">
    <location>
        <begin position="96"/>
        <end position="175"/>
    </location>
</feature>
<keyword evidence="4" id="KW-1185">Reference proteome</keyword>
<proteinExistence type="predicted"/>
<feature type="compositionally biased region" description="Basic and acidic residues" evidence="1">
    <location>
        <begin position="1"/>
        <end position="19"/>
    </location>
</feature>
<evidence type="ECO:0000313" key="4">
    <source>
        <dbReference type="Proteomes" id="UP001161247"/>
    </source>
</evidence>
<protein>
    <submittedName>
        <fullName evidence="3">OLC1v1011517C1</fullName>
    </submittedName>
</protein>
<feature type="compositionally biased region" description="Polar residues" evidence="1">
    <location>
        <begin position="21"/>
        <end position="36"/>
    </location>
</feature>
<dbReference type="Pfam" id="PF14111">
    <property type="entry name" value="DUF4283"/>
    <property type="match status" value="1"/>
</dbReference>
<organism evidence="3 4">
    <name type="scientific">Oldenlandia corymbosa var. corymbosa</name>
    <dbReference type="NCBI Taxonomy" id="529605"/>
    <lineage>
        <taxon>Eukaryota</taxon>
        <taxon>Viridiplantae</taxon>
        <taxon>Streptophyta</taxon>
        <taxon>Embryophyta</taxon>
        <taxon>Tracheophyta</taxon>
        <taxon>Spermatophyta</taxon>
        <taxon>Magnoliopsida</taxon>
        <taxon>eudicotyledons</taxon>
        <taxon>Gunneridae</taxon>
        <taxon>Pentapetalae</taxon>
        <taxon>asterids</taxon>
        <taxon>lamiids</taxon>
        <taxon>Gentianales</taxon>
        <taxon>Rubiaceae</taxon>
        <taxon>Rubioideae</taxon>
        <taxon>Spermacoceae</taxon>
        <taxon>Hedyotis-Oldenlandia complex</taxon>
        <taxon>Oldenlandia</taxon>
    </lineage>
</organism>
<dbReference type="PANTHER" id="PTHR31286">
    <property type="entry name" value="GLYCINE-RICH CELL WALL STRUCTURAL PROTEIN 1.8-LIKE"/>
    <property type="match status" value="1"/>
</dbReference>
<reference evidence="3" key="1">
    <citation type="submission" date="2023-03" db="EMBL/GenBank/DDBJ databases">
        <authorList>
            <person name="Julca I."/>
        </authorList>
    </citation>
    <scope>NUCLEOTIDE SEQUENCE</scope>
</reference>
<feature type="region of interest" description="Disordered" evidence="1">
    <location>
        <begin position="1"/>
        <end position="36"/>
    </location>
</feature>
<accession>A0AAV1DUF4</accession>
<dbReference type="InterPro" id="IPR040256">
    <property type="entry name" value="At4g02000-like"/>
</dbReference>
<dbReference type="Proteomes" id="UP001161247">
    <property type="component" value="Chromosome 6"/>
</dbReference>
<evidence type="ECO:0000259" key="2">
    <source>
        <dbReference type="Pfam" id="PF14111"/>
    </source>
</evidence>
<sequence>MDHDKDNLATKKVRNRDVTDALNQVETGDSPKTSQIVREPCSFKDSLIQGQQLQNSKGFHLEEVTAEPEDTTYTVINGMPSIIFADRVKQKMEKAMACSIVVRPLGRNFSILAINKRVMNLLQPKGDIHLVDLIDGYHIIWLTHEEDYYNALLNGPWSIVDHYITVLLWKLDFDTKADNILAIAAWIGKYLKVDGNALLTERGRYVTIAVELDLTKPLVEKVNVDGKALTVEYEDIRRICFTCGKYSHTKDECSIP</sequence>
<evidence type="ECO:0000256" key="1">
    <source>
        <dbReference type="SAM" id="MobiDB-lite"/>
    </source>
</evidence>
<dbReference type="AlphaFoldDB" id="A0AAV1DUF4"/>
<evidence type="ECO:0000313" key="3">
    <source>
        <dbReference type="EMBL" id="CAI9111319.1"/>
    </source>
</evidence>
<name>A0AAV1DUF4_OLDCO</name>
<dbReference type="InterPro" id="IPR025558">
    <property type="entry name" value="DUF4283"/>
</dbReference>
<gene>
    <name evidence="3" type="ORF">OLC1_LOCUS18760</name>
</gene>
<dbReference type="EMBL" id="OX459123">
    <property type="protein sequence ID" value="CAI9111319.1"/>
    <property type="molecule type" value="Genomic_DNA"/>
</dbReference>
<dbReference type="PANTHER" id="PTHR31286:SF99">
    <property type="entry name" value="DUF4283 DOMAIN-CONTAINING PROTEIN"/>
    <property type="match status" value="1"/>
</dbReference>